<dbReference type="EMBL" id="JAVHXJ020000121">
    <property type="protein sequence ID" value="MGI1899748.1"/>
    <property type="molecule type" value="Genomic_DNA"/>
</dbReference>
<evidence type="ECO:0000313" key="2">
    <source>
        <dbReference type="Proteomes" id="UP001354073"/>
    </source>
</evidence>
<organism evidence="1 2">
    <name type="scientific">Vibrio campbellii</name>
    <dbReference type="NCBI Taxonomy" id="680"/>
    <lineage>
        <taxon>Bacteria</taxon>
        <taxon>Pseudomonadati</taxon>
        <taxon>Pseudomonadota</taxon>
        <taxon>Gammaproteobacteria</taxon>
        <taxon>Vibrionales</taxon>
        <taxon>Vibrionaceae</taxon>
        <taxon>Vibrio</taxon>
    </lineage>
</organism>
<gene>
    <name evidence="1" type="ORF">REH74_019705</name>
</gene>
<proteinExistence type="predicted"/>
<name>A0ACC7RIS4_9VIBR</name>
<comment type="caution">
    <text evidence="1">The sequence shown here is derived from an EMBL/GenBank/DDBJ whole genome shotgun (WGS) entry which is preliminary data.</text>
</comment>
<sequence length="261" mass="30004">MNNYRQIFVRVLEKIPFPEFRKRMIGFIKNPILDNSYACSTQLQHSGVDIFNALGLLSVVCVFFALVEKSWAVFKTISVFNPVHTVGIYIANGIVYAATLSSVFTVWYCLRIGNVKYYKDISYKIFAHGLRVYAIYGLLLGLLFVKSYGDLLLKGLFPEQSFSHLGWLIYILIVLVWWPFRLLVNPIFKLMGFQHFKKTAWFITACLCFASFQPIKVIVIGSSDKMVNFERQCKVFKSGEFYKSLNGSAKEEAKAYFCKTT</sequence>
<accession>A0ACC7RIS4</accession>
<dbReference type="Proteomes" id="UP001354073">
    <property type="component" value="Unassembled WGS sequence"/>
</dbReference>
<reference evidence="1" key="1">
    <citation type="submission" date="2024-11" db="EMBL/GenBank/DDBJ databases">
        <title>Identification of new Vibrio campbellii strains harboring the pVA1 plasmid isolated from Penaeus vannamei postlarvae affected by outbreaks of acute hepatopancreatic necrosis disease (AHPND) in Mexico.</title>
        <authorList>
            <person name="Gomez-Gil B."/>
            <person name="Enciso-Ibarra J."/>
        </authorList>
    </citation>
    <scope>NUCLEOTIDE SEQUENCE</scope>
    <source>
        <strain evidence="1">M270204</strain>
    </source>
</reference>
<evidence type="ECO:0000313" key="1">
    <source>
        <dbReference type="EMBL" id="MGI1899748.1"/>
    </source>
</evidence>
<protein>
    <submittedName>
        <fullName evidence="1">Uncharacterized protein</fullName>
    </submittedName>
</protein>